<dbReference type="RefSeq" id="WP_267677947.1">
    <property type="nucleotide sequence ID" value="NZ_CP113088.1"/>
</dbReference>
<evidence type="ECO:0000313" key="2">
    <source>
        <dbReference type="Proteomes" id="UP001164705"/>
    </source>
</evidence>
<name>A0A9E8SEM3_9FLAO</name>
<sequence>MFKDGSSEVEIYTVTGEAVKKVFTSNIKLKKGVLEDFEYHTSDAFGSTYKASIYTAEEVNKSDFTNGFGAITTDLFMVRRLKHLYYS</sequence>
<reference evidence="1" key="1">
    <citation type="submission" date="2022-11" db="EMBL/GenBank/DDBJ databases">
        <title>Lacinutrix neustonica HL-RS19T sp. nov., isolated from the surface microlayer sample of brackish Lake Shihwa.</title>
        <authorList>
            <person name="Choi J.Y."/>
            <person name="Hwang C.Y."/>
        </authorList>
    </citation>
    <scope>NUCLEOTIDE SEQUENCE</scope>
    <source>
        <strain evidence="1">HL-RS19</strain>
    </source>
</reference>
<keyword evidence="2" id="KW-1185">Reference proteome</keyword>
<protein>
    <submittedName>
        <fullName evidence="1">Uncharacterized protein</fullName>
    </submittedName>
</protein>
<organism evidence="1 2">
    <name type="scientific">Lacinutrix neustonica</name>
    <dbReference type="NCBI Taxonomy" id="2980107"/>
    <lineage>
        <taxon>Bacteria</taxon>
        <taxon>Pseudomonadati</taxon>
        <taxon>Bacteroidota</taxon>
        <taxon>Flavobacteriia</taxon>
        <taxon>Flavobacteriales</taxon>
        <taxon>Flavobacteriaceae</taxon>
        <taxon>Lacinutrix</taxon>
    </lineage>
</organism>
<dbReference type="AlphaFoldDB" id="A0A9E8SEM3"/>
<evidence type="ECO:0000313" key="1">
    <source>
        <dbReference type="EMBL" id="WAC03366.1"/>
    </source>
</evidence>
<dbReference type="KEGG" id="lnu:N7U66_07485"/>
<dbReference type="EMBL" id="CP113088">
    <property type="protein sequence ID" value="WAC03366.1"/>
    <property type="molecule type" value="Genomic_DNA"/>
</dbReference>
<proteinExistence type="predicted"/>
<gene>
    <name evidence="1" type="ORF">N7U66_07485</name>
</gene>
<dbReference type="Proteomes" id="UP001164705">
    <property type="component" value="Chromosome"/>
</dbReference>
<accession>A0A9E8SEM3</accession>